<proteinExistence type="predicted"/>
<organism evidence="1 2">
    <name type="scientific">Rhabditophanes sp. KR3021</name>
    <dbReference type="NCBI Taxonomy" id="114890"/>
    <lineage>
        <taxon>Eukaryota</taxon>
        <taxon>Metazoa</taxon>
        <taxon>Ecdysozoa</taxon>
        <taxon>Nematoda</taxon>
        <taxon>Chromadorea</taxon>
        <taxon>Rhabditida</taxon>
        <taxon>Tylenchina</taxon>
        <taxon>Panagrolaimomorpha</taxon>
        <taxon>Strongyloidoidea</taxon>
        <taxon>Alloionematidae</taxon>
        <taxon>Rhabditophanes</taxon>
    </lineage>
</organism>
<evidence type="ECO:0000313" key="1">
    <source>
        <dbReference type="Proteomes" id="UP000095286"/>
    </source>
</evidence>
<evidence type="ECO:0000313" key="2">
    <source>
        <dbReference type="WBParaSite" id="RSKR_0001119066.1"/>
    </source>
</evidence>
<dbReference type="WBParaSite" id="RSKR_0001119066.1">
    <property type="protein sequence ID" value="RSKR_0001119066.1"/>
    <property type="gene ID" value="RSKR_0001119066"/>
</dbReference>
<protein>
    <submittedName>
        <fullName evidence="2">Saposin B-type domain-containing protein</fullName>
    </submittedName>
</protein>
<name>A0AC35UHU9_9BILA</name>
<reference evidence="2" key="1">
    <citation type="submission" date="2016-11" db="UniProtKB">
        <authorList>
            <consortium name="WormBaseParasite"/>
        </authorList>
    </citation>
    <scope>IDENTIFICATION</scope>
    <source>
        <strain evidence="2">KR3021</strain>
    </source>
</reference>
<accession>A0AC35UHU9</accession>
<dbReference type="Proteomes" id="UP000095286">
    <property type="component" value="Unplaced"/>
</dbReference>
<sequence length="77" mass="8519">MDGILCDICKDAVKKVEDEVTKGGETLKEAISSFCQDIGSILDPNCNSDLDKEIDKIISWIDGKLSPEQICHKFDIC</sequence>